<reference evidence="2" key="2">
    <citation type="submission" date="2020-09" db="EMBL/GenBank/DDBJ databases">
        <authorList>
            <person name="Kikuchi T."/>
        </authorList>
    </citation>
    <scope>NUCLEOTIDE SEQUENCE</scope>
    <source>
        <strain evidence="2">Ka4C1</strain>
    </source>
</reference>
<sequence>MPREWNKCNYWNYANGERANTKPTQDERPHGDAARQPRRASDKRVVVPSVEAGRPAGQERTGAEKKDAATSPALLSGQKKERRGERQPSTLSFRKMHSAEVSEETKHSETPLRQRRTILSRNFRGEKERGGRGRETENLPMCWRMNTGRSTFSILVN</sequence>
<protein>
    <submittedName>
        <fullName evidence="2">(pine wood nematode) hypothetical protein</fullName>
    </submittedName>
</protein>
<reference evidence="5" key="1">
    <citation type="submission" date="2016-11" db="UniProtKB">
        <authorList>
            <consortium name="WormBaseParasite"/>
        </authorList>
    </citation>
    <scope>IDENTIFICATION</scope>
</reference>
<gene>
    <name evidence="2" type="ORF">BXYJ_LOCUS1370</name>
</gene>
<evidence type="ECO:0000313" key="4">
    <source>
        <dbReference type="Proteomes" id="UP000659654"/>
    </source>
</evidence>
<name>A0A1I7SA76_BURXY</name>
<feature type="compositionally biased region" description="Basic and acidic residues" evidence="1">
    <location>
        <begin position="24"/>
        <end position="45"/>
    </location>
</feature>
<dbReference type="WBParaSite" id="BXY_0992300.1">
    <property type="protein sequence ID" value="BXY_0992300.1"/>
    <property type="gene ID" value="BXY_0992300"/>
</dbReference>
<feature type="region of interest" description="Disordered" evidence="1">
    <location>
        <begin position="1"/>
        <end position="115"/>
    </location>
</feature>
<dbReference type="Proteomes" id="UP000659654">
    <property type="component" value="Unassembled WGS sequence"/>
</dbReference>
<evidence type="ECO:0000313" key="5">
    <source>
        <dbReference type="WBParaSite" id="BXY_0992300.1"/>
    </source>
</evidence>
<proteinExistence type="predicted"/>
<dbReference type="Proteomes" id="UP000095284">
    <property type="component" value="Unplaced"/>
</dbReference>
<evidence type="ECO:0000313" key="2">
    <source>
        <dbReference type="EMBL" id="CAD5209293.1"/>
    </source>
</evidence>
<feature type="compositionally biased region" description="Basic and acidic residues" evidence="1">
    <location>
        <begin position="97"/>
        <end position="112"/>
    </location>
</feature>
<dbReference type="EMBL" id="CAJFDI010000001">
    <property type="protein sequence ID" value="CAD5209293.1"/>
    <property type="molecule type" value="Genomic_DNA"/>
</dbReference>
<dbReference type="Proteomes" id="UP000582659">
    <property type="component" value="Unassembled WGS sequence"/>
</dbReference>
<dbReference type="AlphaFoldDB" id="A0A1I7SA76"/>
<keyword evidence="4" id="KW-1185">Reference proteome</keyword>
<accession>A0A1I7SA76</accession>
<dbReference type="EMBL" id="CAJFCV020000001">
    <property type="protein sequence ID" value="CAG9084210.1"/>
    <property type="molecule type" value="Genomic_DNA"/>
</dbReference>
<organism evidence="3 5">
    <name type="scientific">Bursaphelenchus xylophilus</name>
    <name type="common">Pinewood nematode worm</name>
    <name type="synonym">Aphelenchoides xylophilus</name>
    <dbReference type="NCBI Taxonomy" id="6326"/>
    <lineage>
        <taxon>Eukaryota</taxon>
        <taxon>Metazoa</taxon>
        <taxon>Ecdysozoa</taxon>
        <taxon>Nematoda</taxon>
        <taxon>Chromadorea</taxon>
        <taxon>Rhabditida</taxon>
        <taxon>Tylenchina</taxon>
        <taxon>Tylenchomorpha</taxon>
        <taxon>Aphelenchoidea</taxon>
        <taxon>Aphelenchoididae</taxon>
        <taxon>Bursaphelenchus</taxon>
    </lineage>
</organism>
<evidence type="ECO:0000256" key="1">
    <source>
        <dbReference type="SAM" id="MobiDB-lite"/>
    </source>
</evidence>
<evidence type="ECO:0000313" key="3">
    <source>
        <dbReference type="Proteomes" id="UP000095284"/>
    </source>
</evidence>